<protein>
    <submittedName>
        <fullName evidence="1">Uncharacterized protein</fullName>
    </submittedName>
</protein>
<dbReference type="AlphaFoldDB" id="D4F8Z4"/>
<name>D4F8Z4_EDWTA</name>
<reference evidence="1 2" key="1">
    <citation type="submission" date="2010-02" db="EMBL/GenBank/DDBJ databases">
        <authorList>
            <person name="Weinstock G."/>
            <person name="Sodergren E."/>
            <person name="Clifton S."/>
            <person name="Fulton L."/>
            <person name="Fulton B."/>
            <person name="Courtney L."/>
            <person name="Fronick C."/>
            <person name="Harrison M."/>
            <person name="Strong C."/>
            <person name="Farmer C."/>
            <person name="Delahaunty K."/>
            <person name="Markovic C."/>
            <person name="Hall O."/>
            <person name="Minx P."/>
            <person name="Tomlinson C."/>
            <person name="Mitreva M."/>
            <person name="Nelson J."/>
            <person name="Hou S."/>
            <person name="Wollam A."/>
            <person name="Pepin K.H."/>
            <person name="Johnson M."/>
            <person name="Bhonagiri V."/>
            <person name="Zhang X."/>
            <person name="Suruliraj S."/>
            <person name="Warren W."/>
            <person name="Chinwalla A."/>
            <person name="Mardis E.R."/>
            <person name="Wilson R.K."/>
        </authorList>
    </citation>
    <scope>NUCLEOTIDE SEQUENCE [LARGE SCALE GENOMIC DNA]</scope>
    <source>
        <strain evidence="1 2">ATCC 23685</strain>
    </source>
</reference>
<organism evidence="1 2">
    <name type="scientific">Edwardsiella tarda ATCC 23685</name>
    <dbReference type="NCBI Taxonomy" id="500638"/>
    <lineage>
        <taxon>Bacteria</taxon>
        <taxon>Pseudomonadati</taxon>
        <taxon>Pseudomonadota</taxon>
        <taxon>Gammaproteobacteria</taxon>
        <taxon>Enterobacterales</taxon>
        <taxon>Hafniaceae</taxon>
        <taxon>Edwardsiella</taxon>
    </lineage>
</organism>
<sequence length="45" mass="4969">MESEKPARRKSGGLFCIYRLSSPEAIRLNSMIIGICLGIRDTVAD</sequence>
<dbReference type="EMBL" id="ADGK01000268">
    <property type="protein sequence ID" value="EFE21751.1"/>
    <property type="molecule type" value="Genomic_DNA"/>
</dbReference>
<evidence type="ECO:0000313" key="1">
    <source>
        <dbReference type="EMBL" id="EFE21751.1"/>
    </source>
</evidence>
<gene>
    <name evidence="1" type="ORF">EDWATA_03249</name>
</gene>
<evidence type="ECO:0000313" key="2">
    <source>
        <dbReference type="Proteomes" id="UP000003692"/>
    </source>
</evidence>
<dbReference type="HOGENOM" id="CLU_3199168_0_0_6"/>
<proteinExistence type="predicted"/>
<dbReference type="Proteomes" id="UP000003692">
    <property type="component" value="Unassembled WGS sequence"/>
</dbReference>
<accession>D4F8Z4</accession>
<comment type="caution">
    <text evidence="1">The sequence shown here is derived from an EMBL/GenBank/DDBJ whole genome shotgun (WGS) entry which is preliminary data.</text>
</comment>